<dbReference type="InterPro" id="IPR043151">
    <property type="entry name" value="BAH_sf"/>
</dbReference>
<dbReference type="CDD" id="cd04370">
    <property type="entry name" value="BAH"/>
    <property type="match status" value="1"/>
</dbReference>
<name>A0A139IVR5_9PEZI</name>
<feature type="compositionally biased region" description="Low complexity" evidence="1">
    <location>
        <begin position="20"/>
        <end position="31"/>
    </location>
</feature>
<evidence type="ECO:0000256" key="1">
    <source>
        <dbReference type="SAM" id="MobiDB-lite"/>
    </source>
</evidence>
<proteinExistence type="predicted"/>
<gene>
    <name evidence="3" type="ORF">AC579_2692</name>
</gene>
<keyword evidence="4" id="KW-1185">Reference proteome</keyword>
<feature type="region of interest" description="Disordered" evidence="1">
    <location>
        <begin position="1"/>
        <end position="51"/>
    </location>
</feature>
<protein>
    <recommendedName>
        <fullName evidence="2">BAH domain-containing protein</fullName>
    </recommendedName>
</protein>
<reference evidence="3 4" key="1">
    <citation type="submission" date="2015-07" db="EMBL/GenBank/DDBJ databases">
        <title>Comparative genomics of the Sigatoka disease complex on banana suggests a link between parallel evolutionary changes in Pseudocercospora fijiensis and Pseudocercospora eumusae and increased virulence on the banana host.</title>
        <authorList>
            <person name="Chang T.-C."/>
            <person name="Salvucci A."/>
            <person name="Crous P.W."/>
            <person name="Stergiopoulos I."/>
        </authorList>
    </citation>
    <scope>NUCLEOTIDE SEQUENCE [LARGE SCALE GENOMIC DNA]</scope>
    <source>
        <strain evidence="3 4">CBS 116634</strain>
    </source>
</reference>
<organism evidence="3 4">
    <name type="scientific">Pseudocercospora musae</name>
    <dbReference type="NCBI Taxonomy" id="113226"/>
    <lineage>
        <taxon>Eukaryota</taxon>
        <taxon>Fungi</taxon>
        <taxon>Dikarya</taxon>
        <taxon>Ascomycota</taxon>
        <taxon>Pezizomycotina</taxon>
        <taxon>Dothideomycetes</taxon>
        <taxon>Dothideomycetidae</taxon>
        <taxon>Mycosphaerellales</taxon>
        <taxon>Mycosphaerellaceae</taxon>
        <taxon>Pseudocercospora</taxon>
    </lineage>
</organism>
<dbReference type="PANTHER" id="PTHR46364">
    <property type="entry name" value="OS08G0421900 PROTEIN"/>
    <property type="match status" value="1"/>
</dbReference>
<evidence type="ECO:0000313" key="3">
    <source>
        <dbReference type="EMBL" id="KXT18732.1"/>
    </source>
</evidence>
<dbReference type="EMBL" id="LFZO01000004">
    <property type="protein sequence ID" value="KXT18732.1"/>
    <property type="molecule type" value="Genomic_DNA"/>
</dbReference>
<sequence>MVFVMPVKQAKPEAKKAKAAKPSATRKATPKQAPPEYRSPAQPPDLSEEDKTRLRQFLDKNATPFTVKTAAASKKRKRDGLVQMQDDLFEDRLSVRYEVAPRDEWESLRRYKKFTVGQESIATGQCIYVKADESDDPNLNAAEQWKAKVLEVRALDSEHVYIRVAWLNRPEDLPHGRKPYHGKNELIPTNQMDVIDAMAVNGSFDLVHWDDKDEESPMPREEDFFWRQTYDFANSGTFTELHMICVDGEPINPDQIILQCSNAKCRKWLHVNCIAESAVKEYESVNETKKTANNPKKRGRPKNLHISSDSKASGLAKNKNGTVTAHVFIKGLPDGPRDTPSASSEVVVIDGDKQEHAEDLLCLHCSEPIMDD</sequence>
<dbReference type="InterPro" id="IPR001025">
    <property type="entry name" value="BAH_dom"/>
</dbReference>
<dbReference type="STRING" id="113226.A0A139IVR5"/>
<dbReference type="Gene3D" id="2.30.30.490">
    <property type="match status" value="1"/>
</dbReference>
<accession>A0A139IVR5</accession>
<evidence type="ECO:0000259" key="2">
    <source>
        <dbReference type="PROSITE" id="PS51038"/>
    </source>
</evidence>
<dbReference type="GO" id="GO:0003682">
    <property type="term" value="F:chromatin binding"/>
    <property type="evidence" value="ECO:0007669"/>
    <property type="project" value="InterPro"/>
</dbReference>
<dbReference type="SMART" id="SM00439">
    <property type="entry name" value="BAH"/>
    <property type="match status" value="1"/>
</dbReference>
<dbReference type="Proteomes" id="UP000073492">
    <property type="component" value="Unassembled WGS sequence"/>
</dbReference>
<feature type="region of interest" description="Disordered" evidence="1">
    <location>
        <begin position="287"/>
        <end position="317"/>
    </location>
</feature>
<dbReference type="PROSITE" id="PS51038">
    <property type="entry name" value="BAH"/>
    <property type="match status" value="1"/>
</dbReference>
<dbReference type="OrthoDB" id="10259622at2759"/>
<dbReference type="AlphaFoldDB" id="A0A139IVR5"/>
<evidence type="ECO:0000313" key="4">
    <source>
        <dbReference type="Proteomes" id="UP000073492"/>
    </source>
</evidence>
<comment type="caution">
    <text evidence="3">The sequence shown here is derived from an EMBL/GenBank/DDBJ whole genome shotgun (WGS) entry which is preliminary data.</text>
</comment>
<feature type="domain" description="BAH" evidence="2">
    <location>
        <begin position="119"/>
        <end position="241"/>
    </location>
</feature>